<dbReference type="GeneID" id="105845464"/>
<dbReference type="RefSeq" id="XP_065656497.1">
    <property type="nucleotide sequence ID" value="XM_065800425.1"/>
</dbReference>
<evidence type="ECO:0000313" key="1">
    <source>
        <dbReference type="Proteomes" id="UP001652625"/>
    </source>
</evidence>
<protein>
    <submittedName>
        <fullName evidence="2">Uncharacterized protein LOC105845464 isoform X1</fullName>
    </submittedName>
</protein>
<gene>
    <name evidence="2" type="primary">LOC105845464</name>
</gene>
<dbReference type="Proteomes" id="UP001652625">
    <property type="component" value="Chromosome 06"/>
</dbReference>
<proteinExistence type="predicted"/>
<organism evidence="1 2">
    <name type="scientific">Hydra vulgaris</name>
    <name type="common">Hydra</name>
    <name type="synonym">Hydra attenuata</name>
    <dbReference type="NCBI Taxonomy" id="6087"/>
    <lineage>
        <taxon>Eukaryota</taxon>
        <taxon>Metazoa</taxon>
        <taxon>Cnidaria</taxon>
        <taxon>Hydrozoa</taxon>
        <taxon>Hydroidolina</taxon>
        <taxon>Anthoathecata</taxon>
        <taxon>Aplanulata</taxon>
        <taxon>Hydridae</taxon>
        <taxon>Hydra</taxon>
    </lineage>
</organism>
<name>A0ABM4C4K9_HYDVU</name>
<evidence type="ECO:0000313" key="2">
    <source>
        <dbReference type="RefSeq" id="XP_065656497.1"/>
    </source>
</evidence>
<sequence>MILFQYLIFGVTCWIASFVVSDWVETIYGTKVQFQPKLGKITISKKNELSIVFKNIVEIAENEITPKGLIVHSFSNFGNTEYKTNQSLDYEWVNSIDPPQNISAVRKNMTAKLEGPAAVFSVKFLIFENQTIISDINSFEKYEVFNGTVQVSITLEHWPFCGIAESCTSLGKYLDFYLQVEGLLIDPKPYDRRGVSLNSNFQHPLTYDYGGSDVTYSRQCLLNNTWYYIGDYPKMIKQDNQNIVVVRFPIFKTPITYKFMVNTSSYNFTAMKSSSFKRKSFEIVFGLLFIALIF</sequence>
<reference evidence="2" key="1">
    <citation type="submission" date="2025-08" db="UniProtKB">
        <authorList>
            <consortium name="RefSeq"/>
        </authorList>
    </citation>
    <scope>IDENTIFICATION</scope>
</reference>
<keyword evidence="1" id="KW-1185">Reference proteome</keyword>
<accession>A0ABM4C4K9</accession>